<keyword evidence="12" id="KW-1185">Reference proteome</keyword>
<reference evidence="11" key="1">
    <citation type="submission" date="2021-03" db="EMBL/GenBank/DDBJ databases">
        <title>Comparative genomics and phylogenomic investigation of the class Geoglossomycetes provide insights into ecological specialization and systematics.</title>
        <authorList>
            <person name="Melie T."/>
            <person name="Pirro S."/>
            <person name="Miller A.N."/>
            <person name="Quandt A."/>
        </authorList>
    </citation>
    <scope>NUCLEOTIDE SEQUENCE</scope>
    <source>
        <strain evidence="11">GBOQ0MN5Z8</strain>
    </source>
</reference>
<dbReference type="PANTHER" id="PTHR12830">
    <property type="entry name" value="ANAPHASE-PROMOTING COMPLEX SUBUNIT 5"/>
    <property type="match status" value="1"/>
</dbReference>
<dbReference type="Gene3D" id="1.25.40.10">
    <property type="entry name" value="Tetratricopeptide repeat domain"/>
    <property type="match status" value="1"/>
</dbReference>
<comment type="function">
    <text evidence="8">Component of the anaphase promoting complex/cyclosome (APC/C), a cell cycle-regulated E3 ubiquitin ligase that controls progression through mitosis and the G1 phase of the cell cycle. The APC/C complex acts by mediating ubiquitination and subsequent degradation of target proteins: it mainly mediates the formation of 'Lys-11'-linked polyubiquitin chains and, to a lower extent, the formation of 'Lys-48'- and 'Lys-63'-linked polyubiquitin chains. The APC/C complex catalyzes assembly of branched 'Lys-11'-/'Lys-48'-linked branched ubiquitin chains on target proteins.</text>
</comment>
<dbReference type="GO" id="GO:0045842">
    <property type="term" value="P:positive regulation of mitotic metaphase/anaphase transition"/>
    <property type="evidence" value="ECO:0007669"/>
    <property type="project" value="TreeGrafter"/>
</dbReference>
<evidence type="ECO:0000256" key="7">
    <source>
        <dbReference type="ARBA" id="ARBA00031069"/>
    </source>
</evidence>
<keyword evidence="6" id="KW-0131">Cell cycle</keyword>
<dbReference type="AlphaFoldDB" id="A0A9P8L1L4"/>
<dbReference type="Pfam" id="PF12862">
    <property type="entry name" value="ANAPC5"/>
    <property type="match status" value="1"/>
</dbReference>
<dbReference type="OrthoDB" id="2504561at2759"/>
<organism evidence="11 12">
    <name type="scientific">Glutinoglossum americanum</name>
    <dbReference type="NCBI Taxonomy" id="1670608"/>
    <lineage>
        <taxon>Eukaryota</taxon>
        <taxon>Fungi</taxon>
        <taxon>Dikarya</taxon>
        <taxon>Ascomycota</taxon>
        <taxon>Pezizomycotina</taxon>
        <taxon>Geoglossomycetes</taxon>
        <taxon>Geoglossales</taxon>
        <taxon>Geoglossaceae</taxon>
        <taxon>Glutinoglossum</taxon>
    </lineage>
</organism>
<evidence type="ECO:0000256" key="2">
    <source>
        <dbReference type="ARBA" id="ARBA00016066"/>
    </source>
</evidence>
<gene>
    <name evidence="11" type="ORF">FGG08_006754</name>
</gene>
<feature type="signal peptide" evidence="9">
    <location>
        <begin position="1"/>
        <end position="20"/>
    </location>
</feature>
<comment type="caution">
    <text evidence="11">The sequence shown here is derived from an EMBL/GenBank/DDBJ whole genome shotgun (WGS) entry which is preliminary data.</text>
</comment>
<dbReference type="GO" id="GO:0051301">
    <property type="term" value="P:cell division"/>
    <property type="evidence" value="ECO:0007669"/>
    <property type="project" value="UniProtKB-KW"/>
</dbReference>
<keyword evidence="4" id="KW-0498">Mitosis</keyword>
<dbReference type="GO" id="GO:0031145">
    <property type="term" value="P:anaphase-promoting complex-dependent catabolic process"/>
    <property type="evidence" value="ECO:0007669"/>
    <property type="project" value="TreeGrafter"/>
</dbReference>
<feature type="chain" id="PRO_5040249382" description="Anaphase-promoting complex subunit 5" evidence="9">
    <location>
        <begin position="21"/>
        <end position="805"/>
    </location>
</feature>
<keyword evidence="9" id="KW-0732">Signal</keyword>
<evidence type="ECO:0000259" key="10">
    <source>
        <dbReference type="Pfam" id="PF12862"/>
    </source>
</evidence>
<dbReference type="InterPro" id="IPR026000">
    <property type="entry name" value="Apc5_dom"/>
</dbReference>
<evidence type="ECO:0000256" key="1">
    <source>
        <dbReference type="ARBA" id="ARBA00007450"/>
    </source>
</evidence>
<name>A0A9P8L1L4_9PEZI</name>
<evidence type="ECO:0000256" key="9">
    <source>
        <dbReference type="SAM" id="SignalP"/>
    </source>
</evidence>
<evidence type="ECO:0000256" key="5">
    <source>
        <dbReference type="ARBA" id="ARBA00022786"/>
    </source>
</evidence>
<dbReference type="Proteomes" id="UP000698800">
    <property type="component" value="Unassembled WGS sequence"/>
</dbReference>
<protein>
    <recommendedName>
        <fullName evidence="2">Anaphase-promoting complex subunit 5</fullName>
    </recommendedName>
    <alternativeName>
        <fullName evidence="7">Cyclosome subunit 5</fullName>
    </alternativeName>
</protein>
<feature type="domain" description="Anaphase-promoting complex subunit 5" evidence="10">
    <location>
        <begin position="285"/>
        <end position="372"/>
    </location>
</feature>
<proteinExistence type="inferred from homology"/>
<evidence type="ECO:0000256" key="6">
    <source>
        <dbReference type="ARBA" id="ARBA00023306"/>
    </source>
</evidence>
<keyword evidence="5" id="KW-0833">Ubl conjugation pathway</keyword>
<dbReference type="GO" id="GO:0005680">
    <property type="term" value="C:anaphase-promoting complex"/>
    <property type="evidence" value="ECO:0007669"/>
    <property type="project" value="InterPro"/>
</dbReference>
<comment type="similarity">
    <text evidence="1">Belongs to the APC5 family.</text>
</comment>
<evidence type="ECO:0000256" key="3">
    <source>
        <dbReference type="ARBA" id="ARBA00022618"/>
    </source>
</evidence>
<dbReference type="EMBL" id="JAGHQL010000210">
    <property type="protein sequence ID" value="KAH0536380.1"/>
    <property type="molecule type" value="Genomic_DNA"/>
</dbReference>
<evidence type="ECO:0000313" key="11">
    <source>
        <dbReference type="EMBL" id="KAH0536380.1"/>
    </source>
</evidence>
<dbReference type="InterPro" id="IPR011990">
    <property type="entry name" value="TPR-like_helical_dom_sf"/>
</dbReference>
<keyword evidence="3" id="KW-0132">Cell division</keyword>
<evidence type="ECO:0000313" key="12">
    <source>
        <dbReference type="Proteomes" id="UP000698800"/>
    </source>
</evidence>
<evidence type="ECO:0000256" key="4">
    <source>
        <dbReference type="ARBA" id="ARBA00022776"/>
    </source>
</evidence>
<dbReference type="InterPro" id="IPR037679">
    <property type="entry name" value="Apc5"/>
</dbReference>
<dbReference type="GO" id="GO:0070979">
    <property type="term" value="P:protein K11-linked ubiquitination"/>
    <property type="evidence" value="ECO:0007669"/>
    <property type="project" value="TreeGrafter"/>
</dbReference>
<dbReference type="PANTHER" id="PTHR12830:SF9">
    <property type="entry name" value="ANAPHASE-PROMOTING COMPLEX SUBUNIT 5"/>
    <property type="match status" value="1"/>
</dbReference>
<evidence type="ECO:0000256" key="8">
    <source>
        <dbReference type="ARBA" id="ARBA00045696"/>
    </source>
</evidence>
<sequence>MPRFLTPSKIGLLALVVLYADSVLPTKSTVPFLTFLVKYILPPDTSSTSDGSSALSSASSASKPVSSVILLEDFQEALIIHQSIIPGRNMWDLFLKKLWEINSLDALFLFFEGLPAMIAKTRQEKEQDIEQGLPPQDTNKMLLSRASPMGNFVRRSHLEFTRLQFHDSKALWESLVSFRNETLSEWKRRNSTAGETSFDVNLKDSGLKWEDQLTTIVYEKLKLADEGKSKVEGPTGLVSTDDVERLLEFQVEEMQKMGNRIPGEIKKQLRTMLDSGVTVPSLSQYVKFLDAWRAGDYPTSFESLHRYFDYTMHNRDRTFYQYALLNLAILQADFGCYSEALAAMRETIATARENKDLGCLNFSLSWLYHFGKVHPGEVNQDTKGGMMGVEREGLAFLKAKAKENGMWSLMATSLLSEARMIMANHKGENLAKAFENISQSSHLSVVKGVTNVIGSQVLLKSSLWSRLGQLAIAPHLGNTETNLVFIPQESALSRLMNAKLSSLACVLQLQMTLKGRYDDAMAKLDEIEVEDMKNLRIYQYWTTFSGLLKLKRQLHRGNFDAATEFLSQLLTAPSVDPDVSFELTLLRYDLLIRRSDYSGALALLEKTFKELEEGPADIHQRIRLMTLKAQLFDKCGRTQKGWSIAVRAMSIAKRAKNLSALYAAVGAVSKCLVEFKECDAAWKLMDSIMPQIHECEDAYLIGQSYSCFIDATMGLAGEAGHGSIKRTEYITKAQDLLDKAFAEFSHAEDISGMLEVLMKKSTAYKMSGDLVLCNEYALKYVALDERWDREGEVESQWGRGAMVNS</sequence>
<accession>A0A9P8L1L4</accession>